<organism evidence="1 2">
    <name type="scientific">Pseudochryseolinea flava</name>
    <dbReference type="NCBI Taxonomy" id="2059302"/>
    <lineage>
        <taxon>Bacteria</taxon>
        <taxon>Pseudomonadati</taxon>
        <taxon>Bacteroidota</taxon>
        <taxon>Cytophagia</taxon>
        <taxon>Cytophagales</taxon>
        <taxon>Fulvivirgaceae</taxon>
        <taxon>Pseudochryseolinea</taxon>
    </lineage>
</organism>
<comment type="caution">
    <text evidence="1">The sequence shown here is derived from an EMBL/GenBank/DDBJ whole genome shotgun (WGS) entry which is preliminary data.</text>
</comment>
<accession>A0A364Y0L1</accession>
<name>A0A364Y0L1_9BACT</name>
<proteinExistence type="predicted"/>
<evidence type="ECO:0000313" key="1">
    <source>
        <dbReference type="EMBL" id="RAW00342.1"/>
    </source>
</evidence>
<dbReference type="AlphaFoldDB" id="A0A364Y0L1"/>
<gene>
    <name evidence="1" type="ORF">DQQ10_14915</name>
</gene>
<protein>
    <submittedName>
        <fullName evidence="1">Uncharacterized protein</fullName>
    </submittedName>
</protein>
<keyword evidence="2" id="KW-1185">Reference proteome</keyword>
<dbReference type="Proteomes" id="UP000251889">
    <property type="component" value="Unassembled WGS sequence"/>
</dbReference>
<reference evidence="1 2" key="1">
    <citation type="submission" date="2018-06" db="EMBL/GenBank/DDBJ databases">
        <title>Chryseolinea flavus sp. nov., a member of the phylum Bacteroidetes isolated from soil.</title>
        <authorList>
            <person name="Li Y."/>
            <person name="Wang J."/>
        </authorList>
    </citation>
    <scope>NUCLEOTIDE SEQUENCE [LARGE SCALE GENOMIC DNA]</scope>
    <source>
        <strain evidence="1 2">SDU1-6</strain>
    </source>
</reference>
<sequence length="90" mass="10336">MSSCADEDSLMNIGKAYRAQYNNEQSEESLIDALTQNNMHLLHESDGTKITHYLEQRIQNDFEKNEIVIVDGWILSRTEARQCALFSIIS</sequence>
<dbReference type="EMBL" id="QMFY01000007">
    <property type="protein sequence ID" value="RAW00342.1"/>
    <property type="molecule type" value="Genomic_DNA"/>
</dbReference>
<evidence type="ECO:0000313" key="2">
    <source>
        <dbReference type="Proteomes" id="UP000251889"/>
    </source>
</evidence>